<dbReference type="InterPro" id="IPR011330">
    <property type="entry name" value="Glyco_hydro/deAcase_b/a-brl"/>
</dbReference>
<protein>
    <submittedName>
        <fullName evidence="2">Polysaccharide deacetylase family protein</fullName>
    </submittedName>
</protein>
<name>A0ABX7IAH9_9BACT</name>
<dbReference type="Proteomes" id="UP000612680">
    <property type="component" value="Chromosome"/>
</dbReference>
<feature type="domain" description="NodB homology" evidence="1">
    <location>
        <begin position="24"/>
        <end position="143"/>
    </location>
</feature>
<gene>
    <name evidence="2" type="ORF">HWI92_20450</name>
</gene>
<proteinExistence type="predicted"/>
<keyword evidence="3" id="KW-1185">Reference proteome</keyword>
<dbReference type="RefSeq" id="WP_204658735.1">
    <property type="nucleotide sequence ID" value="NZ_CP056775.1"/>
</dbReference>
<dbReference type="Gene3D" id="3.20.20.370">
    <property type="entry name" value="Glycoside hydrolase/deacetylase"/>
    <property type="match status" value="1"/>
</dbReference>
<reference evidence="2 3" key="1">
    <citation type="submission" date="2020-06" db="EMBL/GenBank/DDBJ databases">
        <title>Dyadobacter sandarakinus sp. nov., isolated from the soil of the Arctic Yellow River Station.</title>
        <authorList>
            <person name="Zhang Y."/>
            <person name="Peng F."/>
        </authorList>
    </citation>
    <scope>NUCLEOTIDE SEQUENCE [LARGE SCALE GENOMIC DNA]</scope>
    <source>
        <strain evidence="2 3">Q3-56</strain>
    </source>
</reference>
<dbReference type="Pfam" id="PF01522">
    <property type="entry name" value="Polysacc_deac_1"/>
    <property type="match status" value="1"/>
</dbReference>
<dbReference type="SUPFAM" id="SSF88713">
    <property type="entry name" value="Glycoside hydrolase/deacetylase"/>
    <property type="match status" value="1"/>
</dbReference>
<evidence type="ECO:0000259" key="1">
    <source>
        <dbReference type="Pfam" id="PF01522"/>
    </source>
</evidence>
<dbReference type="EMBL" id="CP056775">
    <property type="protein sequence ID" value="QRR03114.1"/>
    <property type="molecule type" value="Genomic_DNA"/>
</dbReference>
<sequence>MSVCISLAGMLFSCQPAIDRQNAGVAISFDDQFIHEWHSLRPLFRKYGARATFFVTCGDTLTREQVIKLQELENDGHEIGFHGSIHGKSTELINALGPAKYAEQELSPGLGYLAAAGFHPRSYAHPGGNHNAQVDSVLFSKGFSILRDVAVSKRRLFGFQWYAVAPRLIRSIFYHFDQQKEVNALLIDTDQQLSGAEIAEAIQAASENGDALLLFGHKPLHKKPQAGEYGFDVALLEAILKEAARQQVKFYTMSELPGISREE</sequence>
<accession>A0ABX7IAH9</accession>
<evidence type="ECO:0000313" key="2">
    <source>
        <dbReference type="EMBL" id="QRR03114.1"/>
    </source>
</evidence>
<dbReference type="InterPro" id="IPR002509">
    <property type="entry name" value="NODB_dom"/>
</dbReference>
<evidence type="ECO:0000313" key="3">
    <source>
        <dbReference type="Proteomes" id="UP000612680"/>
    </source>
</evidence>
<organism evidence="2 3">
    <name type="scientific">Dyadobacter sandarakinus</name>
    <dbReference type="NCBI Taxonomy" id="2747268"/>
    <lineage>
        <taxon>Bacteria</taxon>
        <taxon>Pseudomonadati</taxon>
        <taxon>Bacteroidota</taxon>
        <taxon>Cytophagia</taxon>
        <taxon>Cytophagales</taxon>
        <taxon>Spirosomataceae</taxon>
        <taxon>Dyadobacter</taxon>
    </lineage>
</organism>